<dbReference type="InterPro" id="IPR029016">
    <property type="entry name" value="GAF-like_dom_sf"/>
</dbReference>
<dbReference type="Proteomes" id="UP000626109">
    <property type="component" value="Unassembled WGS sequence"/>
</dbReference>
<dbReference type="GO" id="GO:0043436">
    <property type="term" value="P:oxoacid metabolic process"/>
    <property type="evidence" value="ECO:0007669"/>
    <property type="project" value="UniProtKB-ARBA"/>
</dbReference>
<evidence type="ECO:0000256" key="6">
    <source>
        <dbReference type="ARBA" id="ARBA00023002"/>
    </source>
</evidence>
<evidence type="ECO:0000259" key="11">
    <source>
        <dbReference type="PROSITE" id="PS50255"/>
    </source>
</evidence>
<evidence type="ECO:0000256" key="3">
    <source>
        <dbReference type="ARBA" id="ARBA00022505"/>
    </source>
</evidence>
<dbReference type="PROSITE" id="PS50255">
    <property type="entry name" value="CYTOCHROME_B5_2"/>
    <property type="match status" value="1"/>
</dbReference>
<feature type="region of interest" description="Disordered" evidence="10">
    <location>
        <begin position="610"/>
        <end position="636"/>
    </location>
</feature>
<dbReference type="SUPFAM" id="SSF81296">
    <property type="entry name" value="E set domains"/>
    <property type="match status" value="1"/>
</dbReference>
<dbReference type="SMART" id="SM01117">
    <property type="entry name" value="Cyt-b5"/>
    <property type="match status" value="1"/>
</dbReference>
<dbReference type="SUPFAM" id="SSF56524">
    <property type="entry name" value="Oxidoreductase molybdopterin-binding domain"/>
    <property type="match status" value="1"/>
</dbReference>
<dbReference type="Pfam" id="PF03404">
    <property type="entry name" value="Mo-co_dimer"/>
    <property type="match status" value="1"/>
</dbReference>
<reference evidence="12" key="1">
    <citation type="submission" date="2021-02" db="EMBL/GenBank/DDBJ databases">
        <authorList>
            <person name="Dougan E. K."/>
            <person name="Rhodes N."/>
            <person name="Thang M."/>
            <person name="Chan C."/>
        </authorList>
    </citation>
    <scope>NUCLEOTIDE SEQUENCE</scope>
</reference>
<dbReference type="PANTHER" id="PTHR19372:SF7">
    <property type="entry name" value="SULFITE OXIDASE, MITOCHONDRIAL"/>
    <property type="match status" value="1"/>
</dbReference>
<comment type="subunit">
    <text evidence="2">Homodimer.</text>
</comment>
<keyword evidence="8" id="KW-0805">Transcription regulation</keyword>
<accession>A0A813LQW5</accession>
<dbReference type="PRINTS" id="PR00407">
    <property type="entry name" value="EUMOPTERIN"/>
</dbReference>
<evidence type="ECO:0000256" key="10">
    <source>
        <dbReference type="SAM" id="MobiDB-lite"/>
    </source>
</evidence>
<dbReference type="AlphaFoldDB" id="A0A813LQW5"/>
<dbReference type="SUPFAM" id="SSF55856">
    <property type="entry name" value="Cytochrome b5-like heme/steroid binding domain"/>
    <property type="match status" value="1"/>
</dbReference>
<keyword evidence="9" id="KW-0804">Transcription</keyword>
<dbReference type="Pfam" id="PF00174">
    <property type="entry name" value="Oxidored_molyb"/>
    <property type="match status" value="1"/>
</dbReference>
<dbReference type="InterPro" id="IPR036400">
    <property type="entry name" value="Cyt_B5-like_heme/steroid_sf"/>
</dbReference>
<dbReference type="InterPro" id="IPR000572">
    <property type="entry name" value="OxRdtase_Mopterin-bd_dom"/>
</dbReference>
<dbReference type="InterPro" id="IPR014756">
    <property type="entry name" value="Ig_E-set"/>
</dbReference>
<dbReference type="InterPro" id="IPR022407">
    <property type="entry name" value="OxRdtase_Mopterin_BS"/>
</dbReference>
<evidence type="ECO:0000256" key="2">
    <source>
        <dbReference type="ARBA" id="ARBA00011738"/>
    </source>
</evidence>
<name>A0A813LQW5_POLGL</name>
<evidence type="ECO:0000256" key="4">
    <source>
        <dbReference type="ARBA" id="ARBA00022617"/>
    </source>
</evidence>
<evidence type="ECO:0000256" key="7">
    <source>
        <dbReference type="ARBA" id="ARBA00023004"/>
    </source>
</evidence>
<evidence type="ECO:0000256" key="5">
    <source>
        <dbReference type="ARBA" id="ARBA00022723"/>
    </source>
</evidence>
<keyword evidence="5" id="KW-0479">Metal-binding</keyword>
<dbReference type="InterPro" id="IPR008335">
    <property type="entry name" value="Mopterin_OxRdtase_euk"/>
</dbReference>
<dbReference type="Gene3D" id="3.10.120.10">
    <property type="entry name" value="Cytochrome b5-like heme/steroid binding domain"/>
    <property type="match status" value="1"/>
</dbReference>
<organism evidence="12 13">
    <name type="scientific">Polarella glacialis</name>
    <name type="common">Dinoflagellate</name>
    <dbReference type="NCBI Taxonomy" id="89957"/>
    <lineage>
        <taxon>Eukaryota</taxon>
        <taxon>Sar</taxon>
        <taxon>Alveolata</taxon>
        <taxon>Dinophyceae</taxon>
        <taxon>Suessiales</taxon>
        <taxon>Suessiaceae</taxon>
        <taxon>Polarella</taxon>
    </lineage>
</organism>
<dbReference type="PROSITE" id="PS00559">
    <property type="entry name" value="MOLYBDOPTERIN_EUK"/>
    <property type="match status" value="1"/>
</dbReference>
<dbReference type="GO" id="GO:0030151">
    <property type="term" value="F:molybdenum ion binding"/>
    <property type="evidence" value="ECO:0007669"/>
    <property type="project" value="InterPro"/>
</dbReference>
<dbReference type="PANTHER" id="PTHR19372">
    <property type="entry name" value="SULFITE REDUCTASE"/>
    <property type="match status" value="1"/>
</dbReference>
<dbReference type="InterPro" id="IPR036374">
    <property type="entry name" value="OxRdtase_Mopterin-bd_sf"/>
</dbReference>
<dbReference type="InterPro" id="IPR001199">
    <property type="entry name" value="Cyt_B5-like_heme/steroid-bd"/>
</dbReference>
<gene>
    <name evidence="12" type="ORF">PGLA2088_LOCUS49402</name>
</gene>
<keyword evidence="4" id="KW-0349">Heme</keyword>
<dbReference type="EMBL" id="CAJNNW010037027">
    <property type="protein sequence ID" value="CAE8738929.1"/>
    <property type="molecule type" value="Genomic_DNA"/>
</dbReference>
<protein>
    <recommendedName>
        <fullName evidence="11">Cytochrome b5 heme-binding domain-containing protein</fullName>
    </recommendedName>
</protein>
<dbReference type="GO" id="GO:0006790">
    <property type="term" value="P:sulfur compound metabolic process"/>
    <property type="evidence" value="ECO:0007669"/>
    <property type="project" value="TreeGrafter"/>
</dbReference>
<sequence>MAPLQNFSDNTQASIVLAWTMQGKHLKLDGCVNKEYMEYADTSELAKYMCGEGCVGKVFETKQPIFFQDVNSAPDDFERKGQALAQGLQSMAFLPYENGVIELGFLKRISKAPTLEKPDWGGYVSENHADILASIPGIQEVHQEVQALMNQIGYVPNKADTPSHYDKENTDKWVPRDSRLNRLTGIHPFNCEAPLSVLREHKYLTPASLHYVRNHGICPKMFWESHSIDISGLVGRPMKLTMAELVKLPTISLPVTLNCAGNRRKEQNLIQKGIGFNWGCAAASTVVWTGVPLSALLEHVGIQDTAKWVNFAGPNGEVPAGDTTYGASHAREICMNPARPCMLAFMMNGELLHPDHGYPVRLLMPGYIGGRMIKWLSTITVTETEGDEHSHYHWFDNRVFPKHISSKEIATAENIWKDPAYTINDRNINSAIWSPAHCAKITVSDAMYTVRGYAYAGAGRPVNRVEVTVNNAQNWRPAKIERFEKSDKFGQCWCWIFWSVEVPIKVLANCGEFAVRAWDDSQNCQPERPSWNMMGMMCNPWFRVKVHALGDDEIWFEHPTQVDNRHSIDKTAPLNPQNEDLHLLPDGNLASPGWMERMVEDVQTVYAPGKPETLDSEEGWEREKQHMTKKSKPKVEQQSADPCFVAVLQALTNWVRSQLTPDAADKSTPVAAASAPATVAAAASLGSYTMADVAQHNSATSCWIVLNGEVLDVTTFVKDHPGGDSVILSFAGKDASVMFNPIHSQDVIAQYAPKSVIGKLAQ</sequence>
<keyword evidence="3" id="KW-0500">Molybdenum</keyword>
<dbReference type="InterPro" id="IPR025610">
    <property type="entry name" value="MYC/MYB_N"/>
</dbReference>
<dbReference type="Gene3D" id="3.90.420.10">
    <property type="entry name" value="Oxidoreductase, molybdopterin-binding domain"/>
    <property type="match status" value="1"/>
</dbReference>
<keyword evidence="7" id="KW-0408">Iron</keyword>
<dbReference type="Gene3D" id="2.60.40.650">
    <property type="match status" value="1"/>
</dbReference>
<dbReference type="Pfam" id="PF00173">
    <property type="entry name" value="Cyt-b5"/>
    <property type="match status" value="1"/>
</dbReference>
<keyword evidence="6" id="KW-0560">Oxidoreductase</keyword>
<dbReference type="PROSITE" id="PS00191">
    <property type="entry name" value="CYTOCHROME_B5_1"/>
    <property type="match status" value="1"/>
</dbReference>
<evidence type="ECO:0000313" key="12">
    <source>
        <dbReference type="EMBL" id="CAE8738929.1"/>
    </source>
</evidence>
<dbReference type="InterPro" id="IPR005066">
    <property type="entry name" value="MoCF_OxRdtse_dimer"/>
</dbReference>
<feature type="domain" description="Cytochrome b5 heme-binding" evidence="11">
    <location>
        <begin position="685"/>
        <end position="761"/>
    </location>
</feature>
<proteinExistence type="predicted"/>
<evidence type="ECO:0000256" key="1">
    <source>
        <dbReference type="ARBA" id="ARBA00001924"/>
    </source>
</evidence>
<evidence type="ECO:0000256" key="9">
    <source>
        <dbReference type="ARBA" id="ARBA00023163"/>
    </source>
</evidence>
<dbReference type="Pfam" id="PF14215">
    <property type="entry name" value="bHLH-MYC_N"/>
    <property type="match status" value="1"/>
</dbReference>
<evidence type="ECO:0000313" key="13">
    <source>
        <dbReference type="Proteomes" id="UP000626109"/>
    </source>
</evidence>
<dbReference type="GO" id="GO:0008482">
    <property type="term" value="F:sulfite oxidase activity"/>
    <property type="evidence" value="ECO:0007669"/>
    <property type="project" value="TreeGrafter"/>
</dbReference>
<dbReference type="GO" id="GO:0043546">
    <property type="term" value="F:molybdopterin cofactor binding"/>
    <property type="evidence" value="ECO:0007669"/>
    <property type="project" value="InterPro"/>
</dbReference>
<dbReference type="GO" id="GO:0020037">
    <property type="term" value="F:heme binding"/>
    <property type="evidence" value="ECO:0007669"/>
    <property type="project" value="InterPro"/>
</dbReference>
<dbReference type="FunFam" id="3.90.420.10:FF:000003">
    <property type="entry name" value="Nitrate reductase"/>
    <property type="match status" value="1"/>
</dbReference>
<comment type="cofactor">
    <cofactor evidence="1">
        <name>Mo-molybdopterin</name>
        <dbReference type="ChEBI" id="CHEBI:71302"/>
    </cofactor>
</comment>
<comment type="caution">
    <text evidence="12">The sequence shown here is derived from an EMBL/GenBank/DDBJ whole genome shotgun (WGS) entry which is preliminary data.</text>
</comment>
<evidence type="ECO:0000256" key="8">
    <source>
        <dbReference type="ARBA" id="ARBA00023015"/>
    </source>
</evidence>
<dbReference type="Gene3D" id="3.30.450.40">
    <property type="match status" value="1"/>
</dbReference>
<dbReference type="InterPro" id="IPR018506">
    <property type="entry name" value="Cyt_B5_heme-BS"/>
</dbReference>